<evidence type="ECO:0000256" key="2">
    <source>
        <dbReference type="ARBA" id="ARBA00004651"/>
    </source>
</evidence>
<comment type="catalytic activity">
    <reaction evidence="1">
        <text>ATP + protein L-histidine = ADP + protein N-phospho-L-histidine.</text>
        <dbReference type="EC" id="2.7.13.3"/>
    </reaction>
</comment>
<dbReference type="SMART" id="SM00304">
    <property type="entry name" value="HAMP"/>
    <property type="match status" value="1"/>
</dbReference>
<dbReference type="AlphaFoldDB" id="A0A4R3MVN3"/>
<dbReference type="Pfam" id="PF02743">
    <property type="entry name" value="dCache_1"/>
    <property type="match status" value="1"/>
</dbReference>
<keyword evidence="4" id="KW-1003">Cell membrane</keyword>
<evidence type="ECO:0000256" key="9">
    <source>
        <dbReference type="ARBA" id="ARBA00022989"/>
    </source>
</evidence>
<name>A0A4R3MVN3_9GAMM</name>
<proteinExistence type="predicted"/>
<keyword evidence="9 11" id="KW-1133">Transmembrane helix</keyword>
<dbReference type="GO" id="GO:0000155">
    <property type="term" value="F:phosphorelay sensor kinase activity"/>
    <property type="evidence" value="ECO:0007669"/>
    <property type="project" value="TreeGrafter"/>
</dbReference>
<keyword evidence="7 11" id="KW-0812">Transmembrane</keyword>
<dbReference type="CDD" id="cd12912">
    <property type="entry name" value="PDC2_MCP_like"/>
    <property type="match status" value="1"/>
</dbReference>
<dbReference type="Proteomes" id="UP000295717">
    <property type="component" value="Unassembled WGS sequence"/>
</dbReference>
<evidence type="ECO:0000256" key="5">
    <source>
        <dbReference type="ARBA" id="ARBA00022553"/>
    </source>
</evidence>
<evidence type="ECO:0000256" key="7">
    <source>
        <dbReference type="ARBA" id="ARBA00022692"/>
    </source>
</evidence>
<feature type="transmembrane region" description="Helical" evidence="11">
    <location>
        <begin position="285"/>
        <end position="304"/>
    </location>
</feature>
<evidence type="ECO:0000256" key="4">
    <source>
        <dbReference type="ARBA" id="ARBA00022475"/>
    </source>
</evidence>
<evidence type="ECO:0000256" key="11">
    <source>
        <dbReference type="SAM" id="Phobius"/>
    </source>
</evidence>
<dbReference type="InterPro" id="IPR050398">
    <property type="entry name" value="HssS/ArlS-like"/>
</dbReference>
<dbReference type="GO" id="GO:0005886">
    <property type="term" value="C:plasma membrane"/>
    <property type="evidence" value="ECO:0007669"/>
    <property type="project" value="UniProtKB-SubCell"/>
</dbReference>
<accession>A0A4R3MVN3</accession>
<evidence type="ECO:0000256" key="1">
    <source>
        <dbReference type="ARBA" id="ARBA00000085"/>
    </source>
</evidence>
<dbReference type="PANTHER" id="PTHR45528:SF10">
    <property type="entry name" value="METHYL-ACCEPTING CHEMOTAXIS PROTEIN"/>
    <property type="match status" value="1"/>
</dbReference>
<evidence type="ECO:0000313" key="14">
    <source>
        <dbReference type="Proteomes" id="UP000295717"/>
    </source>
</evidence>
<dbReference type="Gene3D" id="6.10.340.10">
    <property type="match status" value="1"/>
</dbReference>
<keyword evidence="6" id="KW-0808">Transferase</keyword>
<dbReference type="EMBL" id="SMAO01000007">
    <property type="protein sequence ID" value="TCT19817.1"/>
    <property type="molecule type" value="Genomic_DNA"/>
</dbReference>
<keyword evidence="14" id="KW-1185">Reference proteome</keyword>
<dbReference type="PROSITE" id="PS50885">
    <property type="entry name" value="HAMP"/>
    <property type="match status" value="1"/>
</dbReference>
<feature type="transmembrane region" description="Helical" evidence="11">
    <location>
        <begin position="12"/>
        <end position="37"/>
    </location>
</feature>
<dbReference type="PANTHER" id="PTHR45528">
    <property type="entry name" value="SENSOR HISTIDINE KINASE CPXA"/>
    <property type="match status" value="1"/>
</dbReference>
<dbReference type="Gene3D" id="3.30.450.20">
    <property type="entry name" value="PAS domain"/>
    <property type="match status" value="1"/>
</dbReference>
<reference evidence="13 14" key="1">
    <citation type="submission" date="2019-03" db="EMBL/GenBank/DDBJ databases">
        <title>Genomic Encyclopedia of Type Strains, Phase IV (KMG-IV): sequencing the most valuable type-strain genomes for metagenomic binning, comparative biology and taxonomic classification.</title>
        <authorList>
            <person name="Goeker M."/>
        </authorList>
    </citation>
    <scope>NUCLEOTIDE SEQUENCE [LARGE SCALE GENOMIC DNA]</scope>
    <source>
        <strain evidence="13 14">DSM 13587</strain>
    </source>
</reference>
<comment type="caution">
    <text evidence="13">The sequence shown here is derived from an EMBL/GenBank/DDBJ whole genome shotgun (WGS) entry which is preliminary data.</text>
</comment>
<keyword evidence="10 11" id="KW-0472">Membrane</keyword>
<feature type="domain" description="HAMP" evidence="12">
    <location>
        <begin position="305"/>
        <end position="358"/>
    </location>
</feature>
<dbReference type="EC" id="2.7.13.3" evidence="3"/>
<dbReference type="SUPFAM" id="SSF158472">
    <property type="entry name" value="HAMP domain-like"/>
    <property type="match status" value="1"/>
</dbReference>
<dbReference type="CDD" id="cd06225">
    <property type="entry name" value="HAMP"/>
    <property type="match status" value="1"/>
</dbReference>
<dbReference type="OrthoDB" id="5759972at2"/>
<gene>
    <name evidence="13" type="ORF">EDC35_107145</name>
</gene>
<organism evidence="13 14">
    <name type="scientific">Thiobaca trueperi</name>
    <dbReference type="NCBI Taxonomy" id="127458"/>
    <lineage>
        <taxon>Bacteria</taxon>
        <taxon>Pseudomonadati</taxon>
        <taxon>Pseudomonadota</taxon>
        <taxon>Gammaproteobacteria</taxon>
        <taxon>Chromatiales</taxon>
        <taxon>Chromatiaceae</taxon>
        <taxon>Thiobaca</taxon>
    </lineage>
</organism>
<evidence type="ECO:0000259" key="12">
    <source>
        <dbReference type="PROSITE" id="PS50885"/>
    </source>
</evidence>
<keyword evidence="8" id="KW-0418">Kinase</keyword>
<dbReference type="InterPro" id="IPR003660">
    <property type="entry name" value="HAMP_dom"/>
</dbReference>
<sequence>MDRQSSERKPFSLNIFHQILLATCLVALIPIGGLWYLGVHETQQELTTSVSRNLSASADSIAGSVEQWTGMNLRMLEQNAATPAIRSMEARSQDPVLKTLTDTYNWVYLAFTVLPDGQNLGRSDGREPTFYGDRVYFQQVMGGAPIGRQLVLGKSSNKPAYILAKPIKDQAEKTLGVIAIAMTLEDLSKTITNTRIGKTGYAILVDEEHRLIAHGDGSISSELQDFSRHPALAKRAGGDGVNRVHDESGKELVTYVKALNQGWKLIVQQDAEEAYARAEQALRGALALLLVTLVVVIIVALLLAKRLSAPIRRLTAAADEISRGNLEAVIGEGERIDEIGALSRAIERMRVSLQMAFERLRKR</sequence>
<evidence type="ECO:0000313" key="13">
    <source>
        <dbReference type="EMBL" id="TCT19817.1"/>
    </source>
</evidence>
<evidence type="ECO:0000256" key="3">
    <source>
        <dbReference type="ARBA" id="ARBA00012438"/>
    </source>
</evidence>
<dbReference type="InterPro" id="IPR033479">
    <property type="entry name" value="dCache_1"/>
</dbReference>
<protein>
    <recommendedName>
        <fullName evidence="3">histidine kinase</fullName>
        <ecNumber evidence="3">2.7.13.3</ecNumber>
    </recommendedName>
</protein>
<comment type="subcellular location">
    <subcellularLocation>
        <location evidence="2">Cell membrane</location>
        <topology evidence="2">Multi-pass membrane protein</topology>
    </subcellularLocation>
</comment>
<dbReference type="Pfam" id="PF00672">
    <property type="entry name" value="HAMP"/>
    <property type="match status" value="1"/>
</dbReference>
<evidence type="ECO:0000256" key="10">
    <source>
        <dbReference type="ARBA" id="ARBA00023136"/>
    </source>
</evidence>
<evidence type="ECO:0000256" key="8">
    <source>
        <dbReference type="ARBA" id="ARBA00022777"/>
    </source>
</evidence>
<evidence type="ECO:0000256" key="6">
    <source>
        <dbReference type="ARBA" id="ARBA00022679"/>
    </source>
</evidence>
<keyword evidence="5" id="KW-0597">Phosphoprotein</keyword>